<keyword evidence="6" id="KW-0131">Cell cycle</keyword>
<keyword evidence="5" id="KW-0717">Septation</keyword>
<evidence type="ECO:0000256" key="8">
    <source>
        <dbReference type="ARBA" id="ARBA00026068"/>
    </source>
</evidence>
<dbReference type="GO" id="GO:0000917">
    <property type="term" value="P:division septum assembly"/>
    <property type="evidence" value="ECO:0007669"/>
    <property type="project" value="UniProtKB-KW"/>
</dbReference>
<dbReference type="Gene3D" id="3.30.160.880">
    <property type="entry name" value="Cell division protein ZapA protomer, N-terminal domain"/>
    <property type="match status" value="1"/>
</dbReference>
<evidence type="ECO:0000256" key="5">
    <source>
        <dbReference type="ARBA" id="ARBA00023210"/>
    </source>
</evidence>
<dbReference type="AlphaFoldDB" id="A0A426FSM8"/>
<keyword evidence="4 10" id="KW-0132">Cell division</keyword>
<protein>
    <recommendedName>
        <fullName evidence="2">Cell division protein ZapA</fullName>
    </recommendedName>
    <alternativeName>
        <fullName evidence="9">Z ring-associated protein ZapA</fullName>
    </alternativeName>
</protein>
<comment type="subcellular location">
    <subcellularLocation>
        <location evidence="1">Cytoplasm</location>
    </subcellularLocation>
</comment>
<dbReference type="Pfam" id="PF05164">
    <property type="entry name" value="ZapA"/>
    <property type="match status" value="1"/>
</dbReference>
<evidence type="ECO:0000313" key="10">
    <source>
        <dbReference type="EMBL" id="RRN45685.1"/>
    </source>
</evidence>
<reference evidence="10 11" key="1">
    <citation type="submission" date="2018-11" db="EMBL/GenBank/DDBJ databases">
        <title>Genome sequencing of Lautropia sp. KCOM 2505 (= ChDC F240).</title>
        <authorList>
            <person name="Kook J.-K."/>
            <person name="Park S.-N."/>
            <person name="Lim Y.K."/>
        </authorList>
    </citation>
    <scope>NUCLEOTIDE SEQUENCE [LARGE SCALE GENOMIC DNA]</scope>
    <source>
        <strain evidence="10 11">KCOM 2505</strain>
    </source>
</reference>
<dbReference type="EMBL" id="RRUE01000001">
    <property type="protein sequence ID" value="RRN45685.1"/>
    <property type="molecule type" value="Genomic_DNA"/>
</dbReference>
<organism evidence="10 11">
    <name type="scientific">Lautropia dentalis</name>
    <dbReference type="NCBI Taxonomy" id="2490857"/>
    <lineage>
        <taxon>Bacteria</taxon>
        <taxon>Pseudomonadati</taxon>
        <taxon>Pseudomonadota</taxon>
        <taxon>Betaproteobacteria</taxon>
        <taxon>Burkholderiales</taxon>
        <taxon>Burkholderiaceae</taxon>
        <taxon>Lautropia</taxon>
    </lineage>
</organism>
<dbReference type="GO" id="GO:0030428">
    <property type="term" value="C:cell septum"/>
    <property type="evidence" value="ECO:0007669"/>
    <property type="project" value="TreeGrafter"/>
</dbReference>
<evidence type="ECO:0000256" key="3">
    <source>
        <dbReference type="ARBA" id="ARBA00022490"/>
    </source>
</evidence>
<dbReference type="Proteomes" id="UP000270261">
    <property type="component" value="Unassembled WGS sequence"/>
</dbReference>
<evidence type="ECO:0000256" key="6">
    <source>
        <dbReference type="ARBA" id="ARBA00023306"/>
    </source>
</evidence>
<proteinExistence type="predicted"/>
<dbReference type="PANTHER" id="PTHR34981">
    <property type="entry name" value="CELL DIVISION PROTEIN ZAPA"/>
    <property type="match status" value="1"/>
</dbReference>
<dbReference type="GO" id="GO:0043093">
    <property type="term" value="P:FtsZ-dependent cytokinesis"/>
    <property type="evidence" value="ECO:0007669"/>
    <property type="project" value="TreeGrafter"/>
</dbReference>
<evidence type="ECO:0000313" key="11">
    <source>
        <dbReference type="Proteomes" id="UP000270261"/>
    </source>
</evidence>
<evidence type="ECO:0000256" key="4">
    <source>
        <dbReference type="ARBA" id="ARBA00022618"/>
    </source>
</evidence>
<comment type="caution">
    <text evidence="10">The sequence shown here is derived from an EMBL/GenBank/DDBJ whole genome shotgun (WGS) entry which is preliminary data.</text>
</comment>
<dbReference type="GO" id="GO:0005829">
    <property type="term" value="C:cytosol"/>
    <property type="evidence" value="ECO:0007669"/>
    <property type="project" value="TreeGrafter"/>
</dbReference>
<dbReference type="GO" id="GO:0032153">
    <property type="term" value="C:cell division site"/>
    <property type="evidence" value="ECO:0007669"/>
    <property type="project" value="TreeGrafter"/>
</dbReference>
<keyword evidence="3" id="KW-0963">Cytoplasm</keyword>
<dbReference type="PANTHER" id="PTHR34981:SF1">
    <property type="entry name" value="CELL DIVISION PROTEIN ZAPA"/>
    <property type="match status" value="1"/>
</dbReference>
<keyword evidence="11" id="KW-1185">Reference proteome</keyword>
<dbReference type="InterPro" id="IPR042233">
    <property type="entry name" value="Cell_div_ZapA_N"/>
</dbReference>
<dbReference type="OrthoDB" id="5297208at2"/>
<evidence type="ECO:0000256" key="7">
    <source>
        <dbReference type="ARBA" id="ARBA00024910"/>
    </source>
</evidence>
<dbReference type="Gene3D" id="1.20.5.50">
    <property type="match status" value="1"/>
</dbReference>
<dbReference type="InterPro" id="IPR007838">
    <property type="entry name" value="Cell_div_ZapA-like"/>
</dbReference>
<evidence type="ECO:0000256" key="2">
    <source>
        <dbReference type="ARBA" id="ARBA00015195"/>
    </source>
</evidence>
<dbReference type="RefSeq" id="WP_125095114.1">
    <property type="nucleotide sequence ID" value="NZ_RRUE01000001.1"/>
</dbReference>
<accession>A0A426FSM8</accession>
<comment type="function">
    <text evidence="7">Activator of cell division through the inhibition of FtsZ GTPase activity, therefore promoting FtsZ assembly into bundles of protofilaments necessary for the formation of the division Z ring. It is recruited early at mid-cell but it is not essential for cell division.</text>
</comment>
<evidence type="ECO:0000256" key="1">
    <source>
        <dbReference type="ARBA" id="ARBA00004496"/>
    </source>
</evidence>
<sequence>MSMEQIEVKILDRTVKLQVPSSEKPRLMNAVQIVDQKMRSIRDAGMAHGTERIAVHAALQITYEFLGQPVDSGAATIEQVQTLVAKLNNDLDEEIRRHDGVR</sequence>
<name>A0A426FSM8_9BURK</name>
<dbReference type="InterPro" id="IPR036192">
    <property type="entry name" value="Cell_div_ZapA-like_sf"/>
</dbReference>
<dbReference type="GO" id="GO:0000921">
    <property type="term" value="P:septin ring assembly"/>
    <property type="evidence" value="ECO:0007669"/>
    <property type="project" value="TreeGrafter"/>
</dbReference>
<dbReference type="SUPFAM" id="SSF102829">
    <property type="entry name" value="Cell division protein ZapA-like"/>
    <property type="match status" value="1"/>
</dbReference>
<gene>
    <name evidence="10" type="ORF">EHV23_05910</name>
</gene>
<evidence type="ECO:0000256" key="9">
    <source>
        <dbReference type="ARBA" id="ARBA00033158"/>
    </source>
</evidence>
<comment type="subunit">
    <text evidence="8">Homodimer. Interacts with FtsZ.</text>
</comment>